<evidence type="ECO:0000256" key="6">
    <source>
        <dbReference type="ARBA" id="ARBA00022827"/>
    </source>
</evidence>
<dbReference type="PANTHER" id="PTHR43557">
    <property type="entry name" value="APOPTOSIS-INDUCING FACTOR 1"/>
    <property type="match status" value="1"/>
</dbReference>
<dbReference type="InterPro" id="IPR016156">
    <property type="entry name" value="FAD/NAD-linked_Rdtase_dimer_sf"/>
</dbReference>
<dbReference type="InterPro" id="IPR023753">
    <property type="entry name" value="FAD/NAD-binding_dom"/>
</dbReference>
<dbReference type="Gene3D" id="1.10.150.50">
    <property type="entry name" value="Transcription Factor, Ets-1"/>
    <property type="match status" value="1"/>
</dbReference>
<evidence type="ECO:0000259" key="15">
    <source>
        <dbReference type="Pfam" id="PF18016"/>
    </source>
</evidence>
<keyword evidence="7" id="KW-0809">Transit peptide</keyword>
<keyword evidence="6" id="KW-0274">FAD</keyword>
<dbReference type="SUPFAM" id="SSF47769">
    <property type="entry name" value="SAM/Pointed domain"/>
    <property type="match status" value="1"/>
</dbReference>
<feature type="compositionally biased region" description="Basic and acidic residues" evidence="12">
    <location>
        <begin position="506"/>
        <end position="517"/>
    </location>
</feature>
<evidence type="ECO:0000256" key="7">
    <source>
        <dbReference type="ARBA" id="ARBA00022946"/>
    </source>
</evidence>
<feature type="domain" description="Mitochondrial apoptosis-inducing factor C-terminal" evidence="14">
    <location>
        <begin position="431"/>
        <end position="557"/>
    </location>
</feature>
<evidence type="ECO:0000313" key="16">
    <source>
        <dbReference type="EMBL" id="CAF3771973.1"/>
    </source>
</evidence>
<dbReference type="InterPro" id="IPR050446">
    <property type="entry name" value="FAD-oxidoreductase/Apoptosis"/>
</dbReference>
<dbReference type="PRINTS" id="PR00368">
    <property type="entry name" value="FADPNR"/>
</dbReference>
<evidence type="ECO:0000256" key="10">
    <source>
        <dbReference type="ARBA" id="ARBA00023128"/>
    </source>
</evidence>
<feature type="domain" description="SAM" evidence="15">
    <location>
        <begin position="128"/>
        <end position="190"/>
    </location>
</feature>
<evidence type="ECO:0000313" key="17">
    <source>
        <dbReference type="Proteomes" id="UP000663865"/>
    </source>
</evidence>
<dbReference type="Proteomes" id="UP000663865">
    <property type="component" value="Unassembled WGS sequence"/>
</dbReference>
<evidence type="ECO:0000256" key="1">
    <source>
        <dbReference type="ARBA" id="ARBA00001974"/>
    </source>
</evidence>
<reference evidence="16" key="1">
    <citation type="submission" date="2021-02" db="EMBL/GenBank/DDBJ databases">
        <authorList>
            <person name="Nowell W R."/>
        </authorList>
    </citation>
    <scope>NUCLEOTIDE SEQUENCE</scope>
</reference>
<dbReference type="InterPro" id="IPR013761">
    <property type="entry name" value="SAM/pointed_sf"/>
</dbReference>
<evidence type="ECO:0000256" key="4">
    <source>
        <dbReference type="ARBA" id="ARBA00022630"/>
    </source>
</evidence>
<comment type="catalytic activity">
    <reaction evidence="11">
        <text>A + NADH + H(+) = AH2 + NAD(+)</text>
        <dbReference type="Rhea" id="RHEA:11356"/>
        <dbReference type="ChEBI" id="CHEBI:13193"/>
        <dbReference type="ChEBI" id="CHEBI:15378"/>
        <dbReference type="ChEBI" id="CHEBI:17499"/>
        <dbReference type="ChEBI" id="CHEBI:57540"/>
        <dbReference type="ChEBI" id="CHEBI:57945"/>
    </reaction>
</comment>
<feature type="compositionally biased region" description="Basic and acidic residues" evidence="12">
    <location>
        <begin position="478"/>
        <end position="496"/>
    </location>
</feature>
<gene>
    <name evidence="16" type="ORF">KIK155_LOCUS30876</name>
</gene>
<dbReference type="EMBL" id="CAJNYV010005657">
    <property type="protein sequence ID" value="CAF3771973.1"/>
    <property type="molecule type" value="Genomic_DNA"/>
</dbReference>
<comment type="subcellular location">
    <subcellularLocation>
        <location evidence="2">Mitochondrion</location>
    </subcellularLocation>
</comment>
<evidence type="ECO:0000259" key="13">
    <source>
        <dbReference type="Pfam" id="PF07992"/>
    </source>
</evidence>
<keyword evidence="5" id="KW-0053">Apoptosis</keyword>
<dbReference type="Pfam" id="PF14721">
    <property type="entry name" value="AIF_C"/>
    <property type="match status" value="1"/>
</dbReference>
<protein>
    <recommendedName>
        <fullName evidence="18">Apoptosis-inducing factor 1, mitochondrial</fullName>
    </recommendedName>
</protein>
<comment type="cofactor">
    <cofactor evidence="1">
        <name>FAD</name>
        <dbReference type="ChEBI" id="CHEBI:57692"/>
    </cofactor>
</comment>
<keyword evidence="10" id="KW-0496">Mitochondrion</keyword>
<comment type="similarity">
    <text evidence="3">Belongs to the FAD-dependent oxidoreductase family.</text>
</comment>
<proteinExistence type="inferred from homology"/>
<feature type="domain" description="FAD/NAD(P)-binding" evidence="13">
    <location>
        <begin position="255"/>
        <end position="427"/>
    </location>
</feature>
<dbReference type="SMART" id="SM01353">
    <property type="entry name" value="AIF_C"/>
    <property type="match status" value="1"/>
</dbReference>
<keyword evidence="8" id="KW-0560">Oxidoreductase</keyword>
<dbReference type="GO" id="GO:0071949">
    <property type="term" value="F:FAD binding"/>
    <property type="evidence" value="ECO:0007669"/>
    <property type="project" value="TreeGrafter"/>
</dbReference>
<feature type="region of interest" description="Disordered" evidence="12">
    <location>
        <begin position="478"/>
        <end position="519"/>
    </location>
</feature>
<dbReference type="GO" id="GO:0046983">
    <property type="term" value="F:protein dimerization activity"/>
    <property type="evidence" value="ECO:0007669"/>
    <property type="project" value="InterPro"/>
</dbReference>
<dbReference type="PRINTS" id="PR00411">
    <property type="entry name" value="PNDRDTASEI"/>
</dbReference>
<evidence type="ECO:0000256" key="3">
    <source>
        <dbReference type="ARBA" id="ARBA00006442"/>
    </source>
</evidence>
<evidence type="ECO:0000256" key="9">
    <source>
        <dbReference type="ARBA" id="ARBA00023027"/>
    </source>
</evidence>
<dbReference type="Gene3D" id="3.30.390.30">
    <property type="match status" value="1"/>
</dbReference>
<evidence type="ECO:0000256" key="2">
    <source>
        <dbReference type="ARBA" id="ARBA00004173"/>
    </source>
</evidence>
<comment type="caution">
    <text evidence="16">The sequence shown here is derived from an EMBL/GenBank/DDBJ whole genome shotgun (WGS) entry which is preliminary data.</text>
</comment>
<evidence type="ECO:0000256" key="8">
    <source>
        <dbReference type="ARBA" id="ARBA00023002"/>
    </source>
</evidence>
<dbReference type="Gene3D" id="3.50.50.60">
    <property type="entry name" value="FAD/NAD(P)-binding domain"/>
    <property type="match status" value="1"/>
</dbReference>
<evidence type="ECO:0000259" key="14">
    <source>
        <dbReference type="Pfam" id="PF14721"/>
    </source>
</evidence>
<dbReference type="GO" id="GO:0006915">
    <property type="term" value="P:apoptotic process"/>
    <property type="evidence" value="ECO:0007669"/>
    <property type="project" value="UniProtKB-KW"/>
</dbReference>
<evidence type="ECO:0008006" key="18">
    <source>
        <dbReference type="Google" id="ProtNLM"/>
    </source>
</evidence>
<dbReference type="AlphaFoldDB" id="A0A819A3C2"/>
<name>A0A819A3C2_9BILA</name>
<dbReference type="Pfam" id="PF18016">
    <property type="entry name" value="SAM_3"/>
    <property type="match status" value="1"/>
</dbReference>
<organism evidence="16 17">
    <name type="scientific">Rotaria socialis</name>
    <dbReference type="NCBI Taxonomy" id="392032"/>
    <lineage>
        <taxon>Eukaryota</taxon>
        <taxon>Metazoa</taxon>
        <taxon>Spiralia</taxon>
        <taxon>Gnathifera</taxon>
        <taxon>Rotifera</taxon>
        <taxon>Eurotatoria</taxon>
        <taxon>Bdelloidea</taxon>
        <taxon>Philodinida</taxon>
        <taxon>Philodinidae</taxon>
        <taxon>Rotaria</taxon>
    </lineage>
</organism>
<dbReference type="SUPFAM" id="SSF51905">
    <property type="entry name" value="FAD/NAD(P)-binding domain"/>
    <property type="match status" value="1"/>
</dbReference>
<dbReference type="PANTHER" id="PTHR43557:SF4">
    <property type="entry name" value="APOPTOSIS-INDUCING FACTOR 1, MITOCHONDRIAL"/>
    <property type="match status" value="1"/>
</dbReference>
<sequence>MLRLCFWDKILQHQEYELTQNWLNVYQSSSLFDIDMTITYGILSIISSKQITNAIEISCPSSTLYTLNLLRLSYRPDDLFDVCTASTIEENSPIRKQVYHNFEINNKDNDCSEKYNSKQCQNYQAKVETKITMRSSSDEVLHWLNHNSFFSVVNRFQYYTDVDLLRLTKNDIRQICNGDDAISIRLHYQLNETIIQSLKILYITLTNSDIYSTIYLHTLTKRELGEKCFELINRSPVFCSIDDFFTLKKIVDSGADVAIVGGGFLGSEIACALAHRSKENAKNGKPSGKIIQLMPDKGNISKVLPEYLSRWASDRVREEGAEVVTNIELVDASLQEGKISLSYIDPKEPRKTSYITTDHVIVAVGIEPNTNLAESAGLEIDPDQGGFLVNAELQARHNIWVAGDAASFYDIKLGRRRVEHYDHAIVSGKLAGENMTGSHNPYWHQSMFWSDLGPNIGFEAIGLTDSGLQTVAVYAKGKSNDEGQKGDSEGNREQKDAVPISNSNVLKEKTSETRPTTDNKNTYNKGVVFYLKDNKVVGVVLWNIFNRIPIARKIIKDQQVITDFQELAKVFNIHQD</sequence>
<keyword evidence="4" id="KW-0285">Flavoprotein</keyword>
<dbReference type="InterPro" id="IPR029324">
    <property type="entry name" value="AIF_C"/>
</dbReference>
<dbReference type="GO" id="GO:0033108">
    <property type="term" value="P:mitochondrial respiratory chain complex assembly"/>
    <property type="evidence" value="ECO:0007669"/>
    <property type="project" value="TreeGrafter"/>
</dbReference>
<dbReference type="InterPro" id="IPR041418">
    <property type="entry name" value="SAM_3"/>
</dbReference>
<keyword evidence="9" id="KW-0520">NAD</keyword>
<dbReference type="GO" id="GO:0005739">
    <property type="term" value="C:mitochondrion"/>
    <property type="evidence" value="ECO:0007669"/>
    <property type="project" value="UniProtKB-SubCell"/>
</dbReference>
<evidence type="ECO:0000256" key="11">
    <source>
        <dbReference type="ARBA" id="ARBA00047786"/>
    </source>
</evidence>
<dbReference type="Pfam" id="PF07992">
    <property type="entry name" value="Pyr_redox_2"/>
    <property type="match status" value="1"/>
</dbReference>
<evidence type="ECO:0000256" key="12">
    <source>
        <dbReference type="SAM" id="MobiDB-lite"/>
    </source>
</evidence>
<dbReference type="InterPro" id="IPR036188">
    <property type="entry name" value="FAD/NAD-bd_sf"/>
</dbReference>
<evidence type="ECO:0000256" key="5">
    <source>
        <dbReference type="ARBA" id="ARBA00022703"/>
    </source>
</evidence>
<dbReference type="GO" id="GO:0016174">
    <property type="term" value="F:NAD(P)H oxidase H2O2-forming activity"/>
    <property type="evidence" value="ECO:0007669"/>
    <property type="project" value="TreeGrafter"/>
</dbReference>
<accession>A0A819A3C2</accession>
<dbReference type="SUPFAM" id="SSF55424">
    <property type="entry name" value="FAD/NAD-linked reductases, dimerisation (C-terminal) domain"/>
    <property type="match status" value="1"/>
</dbReference>